<comment type="caution">
    <text evidence="1">The sequence shown here is derived from an EMBL/GenBank/DDBJ whole genome shotgun (WGS) entry which is preliminary data.</text>
</comment>
<proteinExistence type="predicted"/>
<dbReference type="Proteomes" id="UP000189670">
    <property type="component" value="Unassembled WGS sequence"/>
</dbReference>
<accession>A0A1V1NS28</accession>
<organism evidence="1 2">
    <name type="scientific">Candidatus Magnetoglobus multicellularis str. Araruama</name>
    <dbReference type="NCBI Taxonomy" id="890399"/>
    <lineage>
        <taxon>Bacteria</taxon>
        <taxon>Pseudomonadati</taxon>
        <taxon>Thermodesulfobacteriota</taxon>
        <taxon>Desulfobacteria</taxon>
        <taxon>Desulfobacterales</taxon>
        <taxon>Desulfobacteraceae</taxon>
        <taxon>Candidatus Magnetoglobus</taxon>
    </lineage>
</organism>
<sequence>MTKNQKDQCKTALVKTRRKIMIYQTVNFNDFADAFTAMGRGNSFKYESLEKLFEYLDELTLEAGDMELDVIEIDSEFFEVSKTDLKDELECGDTGQTEDHGSFEVVAISKNYYICRTE</sequence>
<dbReference type="AlphaFoldDB" id="A0A1V1NS28"/>
<protein>
    <submittedName>
        <fullName evidence="1">Uncharacterized protein</fullName>
    </submittedName>
</protein>
<evidence type="ECO:0000313" key="1">
    <source>
        <dbReference type="EMBL" id="ETR65368.1"/>
    </source>
</evidence>
<gene>
    <name evidence="1" type="ORF">OMM_14358</name>
</gene>
<evidence type="ECO:0000313" key="2">
    <source>
        <dbReference type="Proteomes" id="UP000189670"/>
    </source>
</evidence>
<name>A0A1V1NS28_9BACT</name>
<dbReference type="EMBL" id="ATBP01002890">
    <property type="protein sequence ID" value="ETR65368.1"/>
    <property type="molecule type" value="Genomic_DNA"/>
</dbReference>
<reference evidence="2" key="1">
    <citation type="submission" date="2012-11" db="EMBL/GenBank/DDBJ databases">
        <authorList>
            <person name="Lucero-Rivera Y.E."/>
            <person name="Tovar-Ramirez D."/>
        </authorList>
    </citation>
    <scope>NUCLEOTIDE SEQUENCE [LARGE SCALE GENOMIC DNA]</scope>
    <source>
        <strain evidence="2">Araruama</strain>
    </source>
</reference>